<keyword evidence="2" id="KW-0347">Helicase</keyword>
<evidence type="ECO:0000313" key="2">
    <source>
        <dbReference type="EMBL" id="QED40605.1"/>
    </source>
</evidence>
<dbReference type="GeneID" id="80541291"/>
<dbReference type="RefSeq" id="YP_010802521.1">
    <property type="nucleotide sequence ID" value="NC_077025.1"/>
</dbReference>
<dbReference type="GO" id="GO:0019079">
    <property type="term" value="P:viral genome replication"/>
    <property type="evidence" value="ECO:0007669"/>
    <property type="project" value="InterPro"/>
</dbReference>
<keyword evidence="2" id="KW-0378">Hydrolase</keyword>
<dbReference type="KEGG" id="vg:80541291"/>
<dbReference type="Pfam" id="PF04735">
    <property type="entry name" value="Baculo_helicase"/>
    <property type="match status" value="2"/>
</dbReference>
<dbReference type="EMBL" id="MK746083">
    <property type="protein sequence ID" value="QED40605.1"/>
    <property type="molecule type" value="Genomic_DNA"/>
</dbReference>
<accession>A0A5B8YRA0</accession>
<keyword evidence="2" id="KW-0547">Nucleotide-binding</keyword>
<evidence type="ECO:0000256" key="1">
    <source>
        <dbReference type="SAM" id="MobiDB-lite"/>
    </source>
</evidence>
<dbReference type="GO" id="GO:0003678">
    <property type="term" value="F:DNA helicase activity"/>
    <property type="evidence" value="ECO:0007669"/>
    <property type="project" value="InterPro"/>
</dbReference>
<proteinExistence type="predicted"/>
<sequence>MTKNINEIFKRIFAPVADKRRYSGSTTNVEAIQLVNPELKLLRETENFDAFEKLVLLLLNKNTESNHKVKCNVVDHDSVEIMPHTWFVKDNYFYVFVHPYIHKNYYEMVSQSTDFNRFFITNNKRDFGNYSKKSKDYYYWPNVTISYYGWRHYLLMKYNIDIGDSIPLIHHKNLGNVNLFVFNPEDFINVELSLRNKENKQILFVNGRSVFNDTDDVLFEVTMTDNSQVLCQVKDNLVFSNKNFFNYLRDDINLLSCKTSLKYVKYIDIDLEALRLFKKTSFINKNKEAVTVVDKIKVFKNITASSEISKWFEKELASNLQLVNEAMVEVLVKTDNSDENVLCNYFYESDFMNFDYIIFVLWQKLNSHKDAEIFSKTDIKLFLEYLVEFVFHEYPDRSERARQRCEPYNKLSPKVFTRLCNHWTIFAGEEPCISLGHYYAIHVLINRNTNTWDYTFANVRKCDTDINLEMSGFVKKLITNSAQFIFNGTNYIVLKDKDEGWKQYARAQGGVSVPSVKFNNWKYLYFTEEGVYNLIINDYHSSCPFFLGNTLIKSLTRKNENVYVPERIVQYMLDNGKFENDIYRVYHMAKVCRDIRMLKNNMYIISSLNNCISCKRQEQLKLNDIFREIWNSNDIELVGIGLYLNAKKVSDLIENFKCGDCQMYQIYQKQTNVHCDCLKLMKINHRAFKIAIITQLFSKSEELIELIWSLLYMNNVYCRVLMERLLDGSSLIEKYGKFVYDNRTEVITYMYNFIDRLDFVDTLLYSMSNAEEFLKKVKKAIRKHKGALPFNKKYEYSQEHNHSDDFVSDEETTEKPKNKKKKTAHSNNHNEDDGFVEGFREKFQEYKQTNFEDNENKEDDDDDDDNNEAQICKTIEDFFQHYQFTTNLLNKWPVWWDKLIVKRPTDDLNTWLIRFYMRTFMTNLDLSQYSSLFIKQLVQGYLYFRGFTNFNYTNSKLMIHFGASMGIPSDYEKCCIYLNGKPGSGKSSFFELLEHIIVVHKHDSEKYTLSKKDTNEMEADKMISQLYVINEMKVCDDSFFKATADSTKSNSVCRKYQGSQKYEANYKLLIVNNKPLHITNYDKGVRNRFAIVYTDHLFEENLPFNGSIYWHIKNKLFPMEKNYIEGLAKPVRLFLSHILMYNRNSKDGYVSYKNIIKHDPIHNHNLMCLDINNSPLNALLYVLKVQVQPGARLISEEKLALIIEAAVPQVDSMLHSILTSNRNNVNNNMKWTLLSAFKRKFKKYYREDDKCFFSINLARRLEDFNTTRPEFQC</sequence>
<keyword evidence="3" id="KW-1185">Reference proteome</keyword>
<keyword evidence="2" id="KW-0067">ATP-binding</keyword>
<dbReference type="Proteomes" id="UP001162233">
    <property type="component" value="Segment"/>
</dbReference>
<evidence type="ECO:0000313" key="3">
    <source>
        <dbReference type="Proteomes" id="UP001162233"/>
    </source>
</evidence>
<reference evidence="2" key="1">
    <citation type="journal article" date="2019" name="Viruses">
        <title>A Novel Alphabaculovirus from the Soybean Looper, Chrysodeixis includens, that Produces Tetrahedral Occlusion Bodies and Encodes Two Copies of he65.</title>
        <authorList>
            <person name="Harrison R.L."/>
            <person name="Rowley D.L."/>
            <person name="Popham H.J.R."/>
        </authorList>
    </citation>
    <scope>NUCLEOTIDE SEQUENCE</scope>
    <source>
        <strain evidence="2">ChinNPV-1</strain>
    </source>
</reference>
<name>A0A5B8YRA0_9ABAC</name>
<dbReference type="InterPro" id="IPR006824">
    <property type="entry name" value="DNA_helicase_Baculovir"/>
</dbReference>
<feature type="region of interest" description="Disordered" evidence="1">
    <location>
        <begin position="799"/>
        <end position="834"/>
    </location>
</feature>
<protein>
    <submittedName>
        <fullName evidence="2">Helicase</fullName>
    </submittedName>
</protein>
<organism evidence="2 3">
    <name type="scientific">Chrysodeixis includens nucleopolyhedrovirus</name>
    <dbReference type="NCBI Taxonomy" id="1207438"/>
    <lineage>
        <taxon>Viruses</taxon>
        <taxon>Viruses incertae sedis</taxon>
        <taxon>Naldaviricetes</taxon>
        <taxon>Lefavirales</taxon>
        <taxon>Baculoviridae</taxon>
        <taxon>Alphabaculovirus</taxon>
        <taxon>Alphabaculovirus chrincludentis</taxon>
        <taxon>Alphabaculovirus alterchrincludentis</taxon>
    </lineage>
</organism>